<sequence length="403" mass="46589">MALFEFKTIIELMKLKLFALLILPTFFTFAQTTQIQVHPQIRMPQDSIISQQLVSALNGFLAAATQPNEKNSWVLESQRIETHILLDEFKDIEKSKTQEDDNFYKPYLQNVIALKETQYLIQLSYIGLKGDQSHLRASFELIAHPTDGSFKFSSPLLRNTRDWKTVKVSNNIFHYAETINEGNVETFGALAAQFDKKLKVDNTITEFYCTENLTALLKFMGVNYKLDYNGLQQSNFSSTLDNRKLIILGNDNATFGNLDEHDLWHDRLSLVISRRKVNKPVDEACAYLYGGSWGLSWEEIFNRFYKKVASNKKTDWAQIKEEPMNFGESRATHLMADYVVNALIVQQIEKDKGFAGVWEFLNCGPYENGNTNYYIALEQLTGISKKDYNKAIWKIIEKERRRM</sequence>
<dbReference type="EMBL" id="FWYF01000001">
    <property type="protein sequence ID" value="SMD32545.1"/>
    <property type="molecule type" value="Genomic_DNA"/>
</dbReference>
<reference evidence="1 2" key="1">
    <citation type="submission" date="2017-04" db="EMBL/GenBank/DDBJ databases">
        <authorList>
            <person name="Afonso C.L."/>
            <person name="Miller P.J."/>
            <person name="Scott M.A."/>
            <person name="Spackman E."/>
            <person name="Goraichik I."/>
            <person name="Dimitrov K.M."/>
            <person name="Suarez D.L."/>
            <person name="Swayne D.E."/>
        </authorList>
    </citation>
    <scope>NUCLEOTIDE SEQUENCE [LARGE SCALE GENOMIC DNA]</scope>
    <source>
        <strain evidence="1 2">DSM 26133</strain>
    </source>
</reference>
<proteinExistence type="predicted"/>
<accession>A0A1W2G788</accession>
<dbReference type="AlphaFoldDB" id="A0A1W2G788"/>
<gene>
    <name evidence="1" type="ORF">SAMN04488029_0892</name>
</gene>
<evidence type="ECO:0000313" key="1">
    <source>
        <dbReference type="EMBL" id="SMD32545.1"/>
    </source>
</evidence>
<evidence type="ECO:0000313" key="2">
    <source>
        <dbReference type="Proteomes" id="UP000192472"/>
    </source>
</evidence>
<protein>
    <submittedName>
        <fullName evidence="1">Uncharacterized protein</fullName>
    </submittedName>
</protein>
<name>A0A1W2G788_REIFA</name>
<dbReference type="STRING" id="692418.SAMN04488029_0892"/>
<organism evidence="1 2">
    <name type="scientific">Reichenbachiella faecimaris</name>
    <dbReference type="NCBI Taxonomy" id="692418"/>
    <lineage>
        <taxon>Bacteria</taxon>
        <taxon>Pseudomonadati</taxon>
        <taxon>Bacteroidota</taxon>
        <taxon>Cytophagia</taxon>
        <taxon>Cytophagales</taxon>
        <taxon>Reichenbachiellaceae</taxon>
        <taxon>Reichenbachiella</taxon>
    </lineage>
</organism>
<keyword evidence="2" id="KW-1185">Reference proteome</keyword>
<dbReference type="Proteomes" id="UP000192472">
    <property type="component" value="Unassembled WGS sequence"/>
</dbReference>